<keyword evidence="1" id="KW-0472">Membrane</keyword>
<feature type="transmembrane region" description="Helical" evidence="1">
    <location>
        <begin position="38"/>
        <end position="57"/>
    </location>
</feature>
<gene>
    <name evidence="2" type="ORF">B0F90DRAFT_1777947</name>
</gene>
<feature type="transmembrane region" description="Helical" evidence="1">
    <location>
        <begin position="69"/>
        <end position="88"/>
    </location>
</feature>
<sequence>MVEQPGGSLIMGAALSVDEIKALLEFEFEYLLTFHSPLFWTSAWTAFLRTVLVLFACRACFSTVSASPAQFLTLVFWVICYPGAVIAVPRRLNETLDVSASLCFRDKLLRGIAA</sequence>
<dbReference type="AlphaFoldDB" id="A0AAD4LUM8"/>
<dbReference type="EMBL" id="WTXG01000165">
    <property type="protein sequence ID" value="KAI0291330.1"/>
    <property type="molecule type" value="Genomic_DNA"/>
</dbReference>
<keyword evidence="3" id="KW-1185">Reference proteome</keyword>
<dbReference type="Proteomes" id="UP001203297">
    <property type="component" value="Unassembled WGS sequence"/>
</dbReference>
<name>A0AAD4LUM8_9AGAM</name>
<accession>A0AAD4LUM8</accession>
<keyword evidence="1" id="KW-0812">Transmembrane</keyword>
<organism evidence="2 3">
    <name type="scientific">Multifurca ochricompacta</name>
    <dbReference type="NCBI Taxonomy" id="376703"/>
    <lineage>
        <taxon>Eukaryota</taxon>
        <taxon>Fungi</taxon>
        <taxon>Dikarya</taxon>
        <taxon>Basidiomycota</taxon>
        <taxon>Agaricomycotina</taxon>
        <taxon>Agaricomycetes</taxon>
        <taxon>Russulales</taxon>
        <taxon>Russulaceae</taxon>
        <taxon>Multifurca</taxon>
    </lineage>
</organism>
<keyword evidence="1" id="KW-1133">Transmembrane helix</keyword>
<evidence type="ECO:0000313" key="3">
    <source>
        <dbReference type="Proteomes" id="UP001203297"/>
    </source>
</evidence>
<reference evidence="2" key="1">
    <citation type="journal article" date="2022" name="New Phytol.">
        <title>Evolutionary transition to the ectomycorrhizal habit in the genomes of a hyperdiverse lineage of mushroom-forming fungi.</title>
        <authorList>
            <person name="Looney B."/>
            <person name="Miyauchi S."/>
            <person name="Morin E."/>
            <person name="Drula E."/>
            <person name="Courty P.E."/>
            <person name="Kohler A."/>
            <person name="Kuo A."/>
            <person name="LaButti K."/>
            <person name="Pangilinan J."/>
            <person name="Lipzen A."/>
            <person name="Riley R."/>
            <person name="Andreopoulos W."/>
            <person name="He G."/>
            <person name="Johnson J."/>
            <person name="Nolan M."/>
            <person name="Tritt A."/>
            <person name="Barry K.W."/>
            <person name="Grigoriev I.V."/>
            <person name="Nagy L.G."/>
            <person name="Hibbett D."/>
            <person name="Henrissat B."/>
            <person name="Matheny P.B."/>
            <person name="Labbe J."/>
            <person name="Martin F.M."/>
        </authorList>
    </citation>
    <scope>NUCLEOTIDE SEQUENCE</scope>
    <source>
        <strain evidence="2">BPL690</strain>
    </source>
</reference>
<comment type="caution">
    <text evidence="2">The sequence shown here is derived from an EMBL/GenBank/DDBJ whole genome shotgun (WGS) entry which is preliminary data.</text>
</comment>
<evidence type="ECO:0000256" key="1">
    <source>
        <dbReference type="SAM" id="Phobius"/>
    </source>
</evidence>
<protein>
    <submittedName>
        <fullName evidence="2">Uncharacterized protein</fullName>
    </submittedName>
</protein>
<proteinExistence type="predicted"/>
<evidence type="ECO:0000313" key="2">
    <source>
        <dbReference type="EMBL" id="KAI0291330.1"/>
    </source>
</evidence>